<sequence>MAVSAQMAAARLIGNKVPITFVTGNAKKLEEVKTILGDAFPLQSMKIDSEGTCAGRGHMSVLQCTWRSSR</sequence>
<evidence type="ECO:0000313" key="2">
    <source>
        <dbReference type="Proteomes" id="UP000265515"/>
    </source>
</evidence>
<evidence type="ECO:0000313" key="1">
    <source>
        <dbReference type="EMBL" id="GBG89496.1"/>
    </source>
</evidence>
<dbReference type="OrthoDB" id="6288734at2759"/>
<evidence type="ECO:0008006" key="3">
    <source>
        <dbReference type="Google" id="ProtNLM"/>
    </source>
</evidence>
<comment type="caution">
    <text evidence="1">The sequence shown here is derived from an EMBL/GenBank/DDBJ whole genome shotgun (WGS) entry which is preliminary data.</text>
</comment>
<name>A0A388M4M5_CHABU</name>
<organism evidence="1 2">
    <name type="scientific">Chara braunii</name>
    <name type="common">Braun's stonewort</name>
    <dbReference type="NCBI Taxonomy" id="69332"/>
    <lineage>
        <taxon>Eukaryota</taxon>
        <taxon>Viridiplantae</taxon>
        <taxon>Streptophyta</taxon>
        <taxon>Charophyceae</taxon>
        <taxon>Charales</taxon>
        <taxon>Characeae</taxon>
        <taxon>Chara</taxon>
    </lineage>
</organism>
<gene>
    <name evidence="1" type="ORF">CBR_g49287</name>
</gene>
<dbReference type="EMBL" id="BFEA01000741">
    <property type="protein sequence ID" value="GBG89496.1"/>
    <property type="molecule type" value="Genomic_DNA"/>
</dbReference>
<proteinExistence type="predicted"/>
<protein>
    <recommendedName>
        <fullName evidence="3">Inosine triphosphate pyrophosphatase</fullName>
    </recommendedName>
</protein>
<dbReference type="AlphaFoldDB" id="A0A388M4M5"/>
<dbReference type="Gramene" id="GBG89496">
    <property type="protein sequence ID" value="GBG89496"/>
    <property type="gene ID" value="CBR_g49287"/>
</dbReference>
<dbReference type="STRING" id="69332.A0A388M4M5"/>
<reference evidence="1 2" key="1">
    <citation type="journal article" date="2018" name="Cell">
        <title>The Chara Genome: Secondary Complexity and Implications for Plant Terrestrialization.</title>
        <authorList>
            <person name="Nishiyama T."/>
            <person name="Sakayama H."/>
            <person name="Vries J.D."/>
            <person name="Buschmann H."/>
            <person name="Saint-Marcoux D."/>
            <person name="Ullrich K.K."/>
            <person name="Haas F.B."/>
            <person name="Vanderstraeten L."/>
            <person name="Becker D."/>
            <person name="Lang D."/>
            <person name="Vosolsobe S."/>
            <person name="Rombauts S."/>
            <person name="Wilhelmsson P.K.I."/>
            <person name="Janitza P."/>
            <person name="Kern R."/>
            <person name="Heyl A."/>
            <person name="Rumpler F."/>
            <person name="Villalobos L.I.A.C."/>
            <person name="Clay J.M."/>
            <person name="Skokan R."/>
            <person name="Toyoda A."/>
            <person name="Suzuki Y."/>
            <person name="Kagoshima H."/>
            <person name="Schijlen E."/>
            <person name="Tajeshwar N."/>
            <person name="Catarino B."/>
            <person name="Hetherington A.J."/>
            <person name="Saltykova A."/>
            <person name="Bonnot C."/>
            <person name="Breuninger H."/>
            <person name="Symeonidi A."/>
            <person name="Radhakrishnan G.V."/>
            <person name="Van Nieuwerburgh F."/>
            <person name="Deforce D."/>
            <person name="Chang C."/>
            <person name="Karol K.G."/>
            <person name="Hedrich R."/>
            <person name="Ulvskov P."/>
            <person name="Glockner G."/>
            <person name="Delwiche C.F."/>
            <person name="Petrasek J."/>
            <person name="Van de Peer Y."/>
            <person name="Friml J."/>
            <person name="Beilby M."/>
            <person name="Dolan L."/>
            <person name="Kohara Y."/>
            <person name="Sugano S."/>
            <person name="Fujiyama A."/>
            <person name="Delaux P.-M."/>
            <person name="Quint M."/>
            <person name="TheiBen G."/>
            <person name="Hagemann M."/>
            <person name="Harholt J."/>
            <person name="Dunand C."/>
            <person name="Zachgo S."/>
            <person name="Langdale J."/>
            <person name="Maumus F."/>
            <person name="Straeten D.V.D."/>
            <person name="Gould S.B."/>
            <person name="Rensing S.A."/>
        </authorList>
    </citation>
    <scope>NUCLEOTIDE SEQUENCE [LARGE SCALE GENOMIC DNA]</scope>
    <source>
        <strain evidence="1 2">S276</strain>
    </source>
</reference>
<accession>A0A388M4M5</accession>
<keyword evidence="2" id="KW-1185">Reference proteome</keyword>
<dbReference type="Proteomes" id="UP000265515">
    <property type="component" value="Unassembled WGS sequence"/>
</dbReference>